<dbReference type="Gene3D" id="3.90.75.20">
    <property type="match status" value="1"/>
</dbReference>
<sequence>MPSATPVTRFATRLLSFGMDRAVEGLRRLAGYKQRSDPRTGEHYYEHRAVAEWKLGRPLLPGEVVHHVNGDTRDNHPENIWVFSSQRAHMIFHNYLWQQARGRIHLFSVEEVLRARGESWVA</sequence>
<dbReference type="AlphaFoldDB" id="A0A6J4LAM1"/>
<accession>A0A6J4LAM1</accession>
<dbReference type="InterPro" id="IPR003615">
    <property type="entry name" value="HNH_nuc"/>
</dbReference>
<organism evidence="2">
    <name type="scientific">uncultured Chloroflexia bacterium</name>
    <dbReference type="NCBI Taxonomy" id="1672391"/>
    <lineage>
        <taxon>Bacteria</taxon>
        <taxon>Bacillati</taxon>
        <taxon>Chloroflexota</taxon>
        <taxon>Chloroflexia</taxon>
        <taxon>environmental samples</taxon>
    </lineage>
</organism>
<dbReference type="InterPro" id="IPR044925">
    <property type="entry name" value="His-Me_finger_sf"/>
</dbReference>
<dbReference type="Pfam" id="PF13392">
    <property type="entry name" value="HNH_3"/>
    <property type="match status" value="1"/>
</dbReference>
<name>A0A6J4LAM1_9CHLR</name>
<evidence type="ECO:0000313" key="2">
    <source>
        <dbReference type="EMBL" id="CAA9327063.1"/>
    </source>
</evidence>
<dbReference type="SUPFAM" id="SSF54060">
    <property type="entry name" value="His-Me finger endonucleases"/>
    <property type="match status" value="1"/>
</dbReference>
<gene>
    <name evidence="2" type="ORF">AVDCRST_MAG93-6011</name>
</gene>
<feature type="domain" description="HNH nuclease" evidence="1">
    <location>
        <begin position="44"/>
        <end position="88"/>
    </location>
</feature>
<proteinExistence type="predicted"/>
<evidence type="ECO:0000259" key="1">
    <source>
        <dbReference type="Pfam" id="PF13392"/>
    </source>
</evidence>
<protein>
    <recommendedName>
        <fullName evidence="1">HNH nuclease domain-containing protein</fullName>
    </recommendedName>
</protein>
<reference evidence="2" key="1">
    <citation type="submission" date="2020-02" db="EMBL/GenBank/DDBJ databases">
        <authorList>
            <person name="Meier V. D."/>
        </authorList>
    </citation>
    <scope>NUCLEOTIDE SEQUENCE</scope>
    <source>
        <strain evidence="2">AVDCRST_MAG93</strain>
    </source>
</reference>
<dbReference type="EMBL" id="CADCTR010002018">
    <property type="protein sequence ID" value="CAA9327063.1"/>
    <property type="molecule type" value="Genomic_DNA"/>
</dbReference>